<comment type="caution">
    <text evidence="1">The sequence shown here is derived from an EMBL/GenBank/DDBJ whole genome shotgun (WGS) entry which is preliminary data.</text>
</comment>
<dbReference type="InterPro" id="IPR029060">
    <property type="entry name" value="PIN-like_dom_sf"/>
</dbReference>
<reference evidence="1 2" key="1">
    <citation type="submission" date="2020-08" db="EMBL/GenBank/DDBJ databases">
        <title>Genomic Encyclopedia of Type Strains, Phase IV (KMG-V): Genome sequencing to study the core and pangenomes of soil and plant-associated prokaryotes.</title>
        <authorList>
            <person name="Whitman W."/>
        </authorList>
    </citation>
    <scope>NUCLEOTIDE SEQUENCE [LARGE SCALE GENOMIC DNA]</scope>
    <source>
        <strain evidence="1 2">D1</strain>
    </source>
</reference>
<evidence type="ECO:0008006" key="3">
    <source>
        <dbReference type="Google" id="ProtNLM"/>
    </source>
</evidence>
<dbReference type="EMBL" id="JACHED010000002">
    <property type="protein sequence ID" value="MBB6497326.1"/>
    <property type="molecule type" value="Genomic_DNA"/>
</dbReference>
<dbReference type="SUPFAM" id="SSF88723">
    <property type="entry name" value="PIN domain-like"/>
    <property type="match status" value="1"/>
</dbReference>
<dbReference type="Proteomes" id="UP000590564">
    <property type="component" value="Unassembled WGS sequence"/>
</dbReference>
<dbReference type="CDD" id="cd18699">
    <property type="entry name" value="PIN_VapC_like"/>
    <property type="match status" value="1"/>
</dbReference>
<gene>
    <name evidence="1" type="ORF">HNP96_001367</name>
</gene>
<dbReference type="RefSeq" id="WP_184232019.1">
    <property type="nucleotide sequence ID" value="NZ_JACHED010000002.1"/>
</dbReference>
<dbReference type="Gene3D" id="3.10.590.10">
    <property type="entry name" value="ph1033 like domains"/>
    <property type="match status" value="1"/>
</dbReference>
<dbReference type="SUPFAM" id="SSF55729">
    <property type="entry name" value="Acyl-CoA N-acyltransferases (Nat)"/>
    <property type="match status" value="1"/>
</dbReference>
<evidence type="ECO:0000313" key="2">
    <source>
        <dbReference type="Proteomes" id="UP000590564"/>
    </source>
</evidence>
<protein>
    <recommendedName>
        <fullName evidence="3">N-acetyltransferase domain-containing protein</fullName>
    </recommendedName>
</protein>
<accession>A0A7J9SCN1</accession>
<proteinExistence type="predicted"/>
<organism evidence="1 2">
    <name type="scientific">Methanococcus maripaludis</name>
    <name type="common">Methanococcus deltae</name>
    <dbReference type="NCBI Taxonomy" id="39152"/>
    <lineage>
        <taxon>Archaea</taxon>
        <taxon>Methanobacteriati</taxon>
        <taxon>Methanobacteriota</taxon>
        <taxon>Methanomada group</taxon>
        <taxon>Methanococci</taxon>
        <taxon>Methanococcales</taxon>
        <taxon>Methanococcaceae</taxon>
        <taxon>Methanococcus</taxon>
    </lineage>
</organism>
<dbReference type="AlphaFoldDB" id="A0A7J9SCN1"/>
<dbReference type="InterPro" id="IPR015947">
    <property type="entry name" value="PUA-like_sf"/>
</dbReference>
<dbReference type="SUPFAM" id="SSF88697">
    <property type="entry name" value="PUA domain-like"/>
    <property type="match status" value="1"/>
</dbReference>
<sequence>MRVLLDTNIFIYREDDSEISEELQELSRLLNERATILIHPKSREDIRKDTDEERKQVMLSKLNSYACLEYPPSPGNDSTFNSTVGSPRRSNDDIDNHILYAVYRNAVNYLITEDRGIHKKAVQLGLKNRVLSLNEALGVFNEYYREISRKTLSQIKHIPIHNLHLTDPIFNSLRDDYPEFDDWFSRKASEGRKCWCYLNEGNIGAILIYTANDNDPILTNPPRCGKRRFKICTLKVDYLGHKLGELLLKQALDFCVDNSIDEIYLTHFAHSGFDHLVDLVMEYGFEDIGLNERGENVYLKSLNPSDSEIAACNINELFKKFYPKYYDGTQVKKFVIPIIPQYHERLFTGYHKRTNLTLKEWMGDFITEGNTIKKAYISHSSIRNMRKGDVLLFYRSRDHKELTTLGILEEFKAGLTSSEEIINMVGKRTVYSAFEIEKIAKKPTTVMIFTMHFHLDSPIPLKVLKANSILRGPPISVTEISHSGYEQIKELGGVNGNLTIH</sequence>
<evidence type="ECO:0000313" key="1">
    <source>
        <dbReference type="EMBL" id="MBB6497326.1"/>
    </source>
</evidence>
<name>A0A7J9SCN1_METMI</name>
<dbReference type="InterPro" id="IPR016181">
    <property type="entry name" value="Acyl_CoA_acyltransferase"/>
</dbReference>